<evidence type="ECO:0000313" key="9">
    <source>
        <dbReference type="EMBL" id="EST47676.1"/>
    </source>
</evidence>
<dbReference type="OrthoDB" id="4348522at2759"/>
<dbReference type="VEuPathDB" id="GiardiaDB:SS50377_28164"/>
<keyword evidence="11" id="KW-1185">Reference proteome</keyword>
<dbReference type="GO" id="GO:0061630">
    <property type="term" value="F:ubiquitin protein ligase activity"/>
    <property type="evidence" value="ECO:0007669"/>
    <property type="project" value="TreeGrafter"/>
</dbReference>
<feature type="transmembrane region" description="Helical" evidence="7">
    <location>
        <begin position="416"/>
        <end position="437"/>
    </location>
</feature>
<evidence type="ECO:0000256" key="7">
    <source>
        <dbReference type="SAM" id="Phobius"/>
    </source>
</evidence>
<dbReference type="EMBL" id="AUWU02000008">
    <property type="protein sequence ID" value="KAH0570189.1"/>
    <property type="molecule type" value="Genomic_DNA"/>
</dbReference>
<dbReference type="PANTHER" id="PTHR22763:SF162">
    <property type="entry name" value="TRANSMEMBRANE E3 UBIQUITIN-PROTEIN LIGASE 1"/>
    <property type="match status" value="1"/>
</dbReference>
<reference evidence="10" key="2">
    <citation type="submission" date="2020-12" db="EMBL/GenBank/DDBJ databases">
        <title>New Spironucleus salmonicida genome in near-complete chromosomes.</title>
        <authorList>
            <person name="Xu F."/>
            <person name="Kurt Z."/>
            <person name="Jimenez-Gonzalez A."/>
            <person name="Astvaldsson A."/>
            <person name="Andersson J.O."/>
            <person name="Svard S.G."/>
        </authorList>
    </citation>
    <scope>NUCLEOTIDE SEQUENCE</scope>
    <source>
        <strain evidence="10">ATCC 50377</strain>
    </source>
</reference>
<organism evidence="9">
    <name type="scientific">Spironucleus salmonicida</name>
    <dbReference type="NCBI Taxonomy" id="348837"/>
    <lineage>
        <taxon>Eukaryota</taxon>
        <taxon>Metamonada</taxon>
        <taxon>Diplomonadida</taxon>
        <taxon>Hexamitidae</taxon>
        <taxon>Hexamitinae</taxon>
        <taxon>Spironucleus</taxon>
    </lineage>
</organism>
<keyword evidence="5" id="KW-0862">Zinc</keyword>
<dbReference type="PROSITE" id="PS50089">
    <property type="entry name" value="ZF_RING_2"/>
    <property type="match status" value="1"/>
</dbReference>
<keyword evidence="4" id="KW-0833">Ubl conjugation pathway</keyword>
<evidence type="ECO:0000256" key="1">
    <source>
        <dbReference type="ARBA" id="ARBA00004906"/>
    </source>
</evidence>
<feature type="domain" description="RING-type" evidence="8">
    <location>
        <begin position="586"/>
        <end position="639"/>
    </location>
</feature>
<gene>
    <name evidence="9" type="ORF">SS50377_12262</name>
    <name evidence="10" type="ORF">SS50377_28164</name>
</gene>
<accession>V6LVG7</accession>
<feature type="transmembrane region" description="Helical" evidence="7">
    <location>
        <begin position="322"/>
        <end position="346"/>
    </location>
</feature>
<dbReference type="InterPro" id="IPR024766">
    <property type="entry name" value="Znf_RING_H2"/>
</dbReference>
<dbReference type="Pfam" id="PF12678">
    <property type="entry name" value="zf-rbx1"/>
    <property type="match status" value="1"/>
</dbReference>
<dbReference type="InterPro" id="IPR050731">
    <property type="entry name" value="HRD1_E3_ubiq-ligases"/>
</dbReference>
<feature type="transmembrane region" description="Helical" evidence="7">
    <location>
        <begin position="256"/>
        <end position="277"/>
    </location>
</feature>
<feature type="transmembrane region" description="Helical" evidence="7">
    <location>
        <begin position="385"/>
        <end position="404"/>
    </location>
</feature>
<evidence type="ECO:0000313" key="11">
    <source>
        <dbReference type="Proteomes" id="UP000018208"/>
    </source>
</evidence>
<evidence type="ECO:0000313" key="10">
    <source>
        <dbReference type="EMBL" id="KAH0570189.1"/>
    </source>
</evidence>
<dbReference type="Proteomes" id="UP000018208">
    <property type="component" value="Unassembled WGS sequence"/>
</dbReference>
<dbReference type="Gene3D" id="3.30.40.10">
    <property type="entry name" value="Zinc/RING finger domain, C3HC4 (zinc finger)"/>
    <property type="match status" value="1"/>
</dbReference>
<keyword evidence="7" id="KW-1133">Transmembrane helix</keyword>
<feature type="transmembrane region" description="Helical" evidence="7">
    <location>
        <begin position="289"/>
        <end position="310"/>
    </location>
</feature>
<keyword evidence="7 9" id="KW-0812">Transmembrane</keyword>
<feature type="transmembrane region" description="Helical" evidence="7">
    <location>
        <begin position="358"/>
        <end position="379"/>
    </location>
</feature>
<dbReference type="GO" id="GO:0008270">
    <property type="term" value="F:zinc ion binding"/>
    <property type="evidence" value="ECO:0007669"/>
    <property type="project" value="UniProtKB-KW"/>
</dbReference>
<protein>
    <submittedName>
        <fullName evidence="9">Zinc finger, C3HC4 type (RING finger) and transmembrane domain-containing protein</fullName>
    </submittedName>
</protein>
<dbReference type="GO" id="GO:0012505">
    <property type="term" value="C:endomembrane system"/>
    <property type="evidence" value="ECO:0007669"/>
    <property type="project" value="TreeGrafter"/>
</dbReference>
<dbReference type="InterPro" id="IPR013083">
    <property type="entry name" value="Znf_RING/FYVE/PHD"/>
</dbReference>
<sequence length="647" mass="73459">MQIILILAYGPKPPVYPVIADQKDLSASLSFGTTAKLSQGSQKLLAFKRTAKDGSFPVGVSIIDTTFDTKFYNETQENKTSRATLPRNISASVFYIDGNFSSDQSKALDFKGVYYPETQKGILQGVFFTLFESAKITFNETQAIEFLKNPSSQLLNIFYTNDPKIIEKADNNEIKRKSCDVYLLFEYGKTTRNSITSQYLPDNQIRRQWHILSKKISDTLEEVPQITYQLFSNNCSFEFSGIGPISNSAQSEHAGASFFAVFLVLEFLLAFVAVTYVIKYQSPARIQALSLPSVIFHLNSEYLCSILFIISTSQIPGLRNIAALLAFFGFVVLVPVLLHAVLKIQIFANQFMTNFKKYLFVLLGLTFSMICPGLILLLIAFFVPYLATLILCLIMSSYLLIAILHKFIKADGKVCYPLYFTLVNCVVKVFLLIYCFGVENAFQFEFRKSWLITILCVLLIQNLIYILQYFLGPRFGLFNAKVNQFSYHSQNFNAETLKNIQFSDFFSALIPVPFTGNSKCDNPGHSHSELFNQNVPELHKYEQILPLANTCCFALIHPENIKVACQICLAEVEILKAQNAYEILNICGKKFKQQELKLLSENLIEKETYQAWITPCGHIFHSDCLRSWLDENRVCPIDRMEIPAYAQ</sequence>
<keyword evidence="3 6" id="KW-0863">Zinc-finger</keyword>
<proteinExistence type="predicted"/>
<reference evidence="9 10" key="1">
    <citation type="journal article" date="2014" name="PLoS Genet.">
        <title>The Genome of Spironucleus salmonicida Highlights a Fish Pathogen Adapted to Fluctuating Environments.</title>
        <authorList>
            <person name="Xu F."/>
            <person name="Jerlstrom-Hultqvist J."/>
            <person name="Einarsson E."/>
            <person name="Astvaldsson A."/>
            <person name="Svard S.G."/>
            <person name="Andersson J.O."/>
        </authorList>
    </citation>
    <scope>NUCLEOTIDE SEQUENCE</scope>
    <source>
        <strain evidence="10">ATCC 50377</strain>
    </source>
</reference>
<evidence type="ECO:0000256" key="2">
    <source>
        <dbReference type="ARBA" id="ARBA00022723"/>
    </source>
</evidence>
<dbReference type="SUPFAM" id="SSF57850">
    <property type="entry name" value="RING/U-box"/>
    <property type="match status" value="1"/>
</dbReference>
<evidence type="ECO:0000256" key="4">
    <source>
        <dbReference type="ARBA" id="ARBA00022786"/>
    </source>
</evidence>
<name>V6LVG7_9EUKA</name>
<dbReference type="InterPro" id="IPR001841">
    <property type="entry name" value="Znf_RING"/>
</dbReference>
<evidence type="ECO:0000256" key="5">
    <source>
        <dbReference type="ARBA" id="ARBA00022833"/>
    </source>
</evidence>
<evidence type="ECO:0000259" key="8">
    <source>
        <dbReference type="PROSITE" id="PS50089"/>
    </source>
</evidence>
<comment type="pathway">
    <text evidence="1">Protein modification; protein ubiquitination.</text>
</comment>
<evidence type="ECO:0000256" key="6">
    <source>
        <dbReference type="PROSITE-ProRule" id="PRU00175"/>
    </source>
</evidence>
<keyword evidence="2" id="KW-0479">Metal-binding</keyword>
<dbReference type="AlphaFoldDB" id="V6LVG7"/>
<feature type="transmembrane region" description="Helical" evidence="7">
    <location>
        <begin position="449"/>
        <end position="471"/>
    </location>
</feature>
<evidence type="ECO:0000256" key="3">
    <source>
        <dbReference type="ARBA" id="ARBA00022771"/>
    </source>
</evidence>
<dbReference type="GO" id="GO:0043161">
    <property type="term" value="P:proteasome-mediated ubiquitin-dependent protein catabolic process"/>
    <property type="evidence" value="ECO:0007669"/>
    <property type="project" value="TreeGrafter"/>
</dbReference>
<dbReference type="PANTHER" id="PTHR22763">
    <property type="entry name" value="RING ZINC FINGER PROTEIN"/>
    <property type="match status" value="1"/>
</dbReference>
<dbReference type="EMBL" id="KI546037">
    <property type="protein sequence ID" value="EST47676.1"/>
    <property type="molecule type" value="Genomic_DNA"/>
</dbReference>
<keyword evidence="7" id="KW-0472">Membrane</keyword>